<dbReference type="SUPFAM" id="SSF56322">
    <property type="entry name" value="ADC synthase"/>
    <property type="match status" value="1"/>
</dbReference>
<evidence type="ECO:0000313" key="4">
    <source>
        <dbReference type="Proteomes" id="UP000235388"/>
    </source>
</evidence>
<name>A0A2N5SAW2_9BASI</name>
<dbReference type="AlphaFoldDB" id="A0A2N5SAW2"/>
<protein>
    <recommendedName>
        <fullName evidence="2">Chorismate-utilising enzyme C-terminal domain-containing protein</fullName>
    </recommendedName>
</protein>
<evidence type="ECO:0000313" key="3">
    <source>
        <dbReference type="EMBL" id="PLW10401.1"/>
    </source>
</evidence>
<sequence>MDQIASELFEEIIYLSSDYIGYTIAQKLFEKCSEMFASNKDAHVVALCAASGHHRVSQERDDSLGNYVMQCCLRAGSAHEACRRMRTCLESKHAGRLQIKRVAIVVILNSIPRANNPNGTLQLTCLLDSPCAAPRPASLATLKLVLEEILGDQAHEVNALSKTQGRSPQMLPRLLVSSDRQGCRQILCDSIGVALHSLSIPINPSGVSSDTTSSASEEQMPELTPIQLSKLLSIIISDTPIPSTEKGKEPKLLWKPTIANHCLADAKFNSNPSPIALLYRICSAPVICSADLCKTVLLKTKRGAGPEAEEVAEQLGKLIELANKYGNEFPIDHVSWIRAIGKVYNNRIYWSEVIKLTFDQPAKQVTLPNGWGLRFLGKVLSLAPSLAASSTKGSSPTSTADNTLQVDSTQGPSSSTKGQSLSTSSQSSLTPSPPIHKNPLPLPQNTAASTAAISSLFKRWTHQYTKIRLINLLLYLPLDASLFLHVLKLNPLAPMNGPSCKKVVSAKAVLNNSPTVTRVLVKSVEMSRWNVKELLCEVVKLLSPQYSFLERQTEKDEMIDKIIEKATNIMERACKTNPELVMMALIQVPVRLHLNPVNVLKSAFLPGSMTMTGAPKPLRIKILDRLAHAARRGLYSGILDFIAVDGRTNMSHFIRAVLICNNHIPLGAITSRLKKENQWSEVRLKDDAVQRTLSLHLKLQQQQQHWQLQLQQQQHQLQGPVP</sequence>
<dbReference type="InterPro" id="IPR015890">
    <property type="entry name" value="Chorismate_C"/>
</dbReference>
<evidence type="ECO:0000259" key="2">
    <source>
        <dbReference type="Pfam" id="PF00425"/>
    </source>
</evidence>
<evidence type="ECO:0000256" key="1">
    <source>
        <dbReference type="SAM" id="MobiDB-lite"/>
    </source>
</evidence>
<gene>
    <name evidence="3" type="ORF">PCANC_19693</name>
</gene>
<dbReference type="GO" id="GO:0000288">
    <property type="term" value="P:nuclear-transcribed mRNA catabolic process, deadenylation-dependent decay"/>
    <property type="evidence" value="ECO:0007669"/>
    <property type="project" value="TreeGrafter"/>
</dbReference>
<accession>A0A2N5SAW2</accession>
<feature type="region of interest" description="Disordered" evidence="1">
    <location>
        <begin position="389"/>
        <end position="443"/>
    </location>
</feature>
<reference evidence="3 4" key="1">
    <citation type="submission" date="2017-11" db="EMBL/GenBank/DDBJ databases">
        <title>De novo assembly and phasing of dikaryotic genomes from two isolates of Puccinia coronata f. sp. avenae, the causal agent of oat crown rust.</title>
        <authorList>
            <person name="Miller M.E."/>
            <person name="Zhang Y."/>
            <person name="Omidvar V."/>
            <person name="Sperschneider J."/>
            <person name="Schwessinger B."/>
            <person name="Raley C."/>
            <person name="Palmer J.M."/>
            <person name="Garnica D."/>
            <person name="Upadhyaya N."/>
            <person name="Rathjen J."/>
            <person name="Taylor J.M."/>
            <person name="Park R.F."/>
            <person name="Dodds P.N."/>
            <person name="Hirsch C.D."/>
            <person name="Kianian S.F."/>
            <person name="Figueroa M."/>
        </authorList>
    </citation>
    <scope>NUCLEOTIDE SEQUENCE [LARGE SCALE GENOMIC DNA]</scope>
    <source>
        <strain evidence="3">12NC29</strain>
    </source>
</reference>
<dbReference type="SUPFAM" id="SSF48371">
    <property type="entry name" value="ARM repeat"/>
    <property type="match status" value="1"/>
</dbReference>
<dbReference type="EMBL" id="PGCJ01001061">
    <property type="protein sequence ID" value="PLW10401.1"/>
    <property type="molecule type" value="Genomic_DNA"/>
</dbReference>
<dbReference type="Gene3D" id="3.60.120.10">
    <property type="entry name" value="Anthranilate synthase"/>
    <property type="match status" value="1"/>
</dbReference>
<dbReference type="Pfam" id="PF00425">
    <property type="entry name" value="Chorismate_bind"/>
    <property type="match status" value="1"/>
</dbReference>
<dbReference type="InterPro" id="IPR016024">
    <property type="entry name" value="ARM-type_fold"/>
</dbReference>
<comment type="caution">
    <text evidence="3">The sequence shown here is derived from an EMBL/GenBank/DDBJ whole genome shotgun (WGS) entry which is preliminary data.</text>
</comment>
<dbReference type="STRING" id="200324.A0A2N5SAW2"/>
<feature type="compositionally biased region" description="Polar residues" evidence="1">
    <location>
        <begin position="391"/>
        <end position="410"/>
    </location>
</feature>
<dbReference type="Proteomes" id="UP000235388">
    <property type="component" value="Unassembled WGS sequence"/>
</dbReference>
<feature type="domain" description="Chorismate-utilising enzyme C-terminal" evidence="2">
    <location>
        <begin position="586"/>
        <end position="685"/>
    </location>
</feature>
<dbReference type="PANTHER" id="PTHR47093:SF1">
    <property type="entry name" value="PROTEIN JSN1-RELATED"/>
    <property type="match status" value="1"/>
</dbReference>
<dbReference type="OrthoDB" id="2017782at2759"/>
<dbReference type="InterPro" id="IPR005801">
    <property type="entry name" value="ADC_synthase"/>
</dbReference>
<proteinExistence type="predicted"/>
<dbReference type="PANTHER" id="PTHR47093">
    <property type="entry name" value="PROTEIN JSN1-RELATED"/>
    <property type="match status" value="1"/>
</dbReference>
<keyword evidence="4" id="KW-1185">Reference proteome</keyword>
<feature type="compositionally biased region" description="Pro residues" evidence="1">
    <location>
        <begin position="431"/>
        <end position="442"/>
    </location>
</feature>
<dbReference type="InterPro" id="IPR052645">
    <property type="entry name" value="Pumilio_domain_protein"/>
</dbReference>
<feature type="compositionally biased region" description="Low complexity" evidence="1">
    <location>
        <begin position="411"/>
        <end position="430"/>
    </location>
</feature>
<organism evidence="3 4">
    <name type="scientific">Puccinia coronata f. sp. avenae</name>
    <dbReference type="NCBI Taxonomy" id="200324"/>
    <lineage>
        <taxon>Eukaryota</taxon>
        <taxon>Fungi</taxon>
        <taxon>Dikarya</taxon>
        <taxon>Basidiomycota</taxon>
        <taxon>Pucciniomycotina</taxon>
        <taxon>Pucciniomycetes</taxon>
        <taxon>Pucciniales</taxon>
        <taxon>Pucciniaceae</taxon>
        <taxon>Puccinia</taxon>
    </lineage>
</organism>